<dbReference type="AlphaFoldDB" id="A0A1Y1WUW0"/>
<dbReference type="GO" id="GO:0005886">
    <property type="term" value="C:plasma membrane"/>
    <property type="evidence" value="ECO:0007669"/>
    <property type="project" value="TreeGrafter"/>
</dbReference>
<dbReference type="EMBL" id="MCFE01000892">
    <property type="protein sequence ID" value="ORX77195.1"/>
    <property type="molecule type" value="Genomic_DNA"/>
</dbReference>
<keyword evidence="4" id="KW-1185">Reference proteome</keyword>
<dbReference type="InterPro" id="IPR011021">
    <property type="entry name" value="Arrestin-like_N"/>
</dbReference>
<evidence type="ECO:0000259" key="1">
    <source>
        <dbReference type="Pfam" id="PF00339"/>
    </source>
</evidence>
<dbReference type="GO" id="GO:0030674">
    <property type="term" value="F:protein-macromolecule adaptor activity"/>
    <property type="evidence" value="ECO:0007669"/>
    <property type="project" value="TreeGrafter"/>
</dbReference>
<dbReference type="Pfam" id="PF02752">
    <property type="entry name" value="Arrestin_C"/>
    <property type="match status" value="1"/>
</dbReference>
<reference evidence="3 4" key="1">
    <citation type="submission" date="2016-07" db="EMBL/GenBank/DDBJ databases">
        <title>Pervasive Adenine N6-methylation of Active Genes in Fungi.</title>
        <authorList>
            <consortium name="DOE Joint Genome Institute"/>
            <person name="Mondo S.J."/>
            <person name="Dannebaum R.O."/>
            <person name="Kuo R.C."/>
            <person name="Labutti K."/>
            <person name="Haridas S."/>
            <person name="Kuo A."/>
            <person name="Salamov A."/>
            <person name="Ahrendt S.R."/>
            <person name="Lipzen A."/>
            <person name="Sullivan W."/>
            <person name="Andreopoulos W.B."/>
            <person name="Clum A."/>
            <person name="Lindquist E."/>
            <person name="Daum C."/>
            <person name="Ramamoorthy G.K."/>
            <person name="Gryganskyi A."/>
            <person name="Culley D."/>
            <person name="Magnuson J.K."/>
            <person name="James T.Y."/>
            <person name="O'Malley M.A."/>
            <person name="Stajich J.E."/>
            <person name="Spatafora J.W."/>
            <person name="Visel A."/>
            <person name="Grigoriev I.V."/>
        </authorList>
    </citation>
    <scope>NUCLEOTIDE SEQUENCE [LARGE SCALE GENOMIC DNA]</scope>
    <source>
        <strain evidence="3 4">CBS 931.73</strain>
    </source>
</reference>
<dbReference type="Proteomes" id="UP000193498">
    <property type="component" value="Unassembled WGS sequence"/>
</dbReference>
<dbReference type="PANTHER" id="PTHR11188">
    <property type="entry name" value="ARRESTIN DOMAIN CONTAINING PROTEIN"/>
    <property type="match status" value="1"/>
</dbReference>
<organism evidence="3 4">
    <name type="scientific">Basidiobolus meristosporus CBS 931.73</name>
    <dbReference type="NCBI Taxonomy" id="1314790"/>
    <lineage>
        <taxon>Eukaryota</taxon>
        <taxon>Fungi</taxon>
        <taxon>Fungi incertae sedis</taxon>
        <taxon>Zoopagomycota</taxon>
        <taxon>Entomophthoromycotina</taxon>
        <taxon>Basidiobolomycetes</taxon>
        <taxon>Basidiobolales</taxon>
        <taxon>Basidiobolaceae</taxon>
        <taxon>Basidiobolus</taxon>
    </lineage>
</organism>
<dbReference type="PANTHER" id="PTHR11188:SF17">
    <property type="entry name" value="FI21816P1"/>
    <property type="match status" value="1"/>
</dbReference>
<proteinExistence type="predicted"/>
<dbReference type="Pfam" id="PF00339">
    <property type="entry name" value="Arrestin_N"/>
    <property type="match status" value="1"/>
</dbReference>
<sequence length="348" mass="39335">MQRLSISKKSQLDIILDKNILFNGFEVPEQNTLHGSLVFTPGSCIKVKRIVLQFEGRYVVSTSSDIRKSKTAFFETNWVFLDENRGKTFSGGLSNTFDFYLCLPTHLPESVRSQHGSIQYKFKAAVFTSLTHFNLKTEKPLCVQRQVDSLLTSRHITNISQSWRDMLVCSISIPGFRHAPGDEFPLKIQHQVTDDTKLVRILLAACMLKQSITYKSPVVPNAVIRETEKTLDMTFVWLNDDGVNGENKMMIKIPSSLKIYDSSNQYIEVTHRLQVRLDISYKGDLHNAYHELPILISSQNHDASEALPLYHLIPGPPSYESVIQSDAHPTIPTVALPLYQASVLTSPL</sequence>
<accession>A0A1Y1WUW0</accession>
<name>A0A1Y1WUW0_9FUNG</name>
<feature type="domain" description="Arrestin C-terminal-like" evidence="2">
    <location>
        <begin position="163"/>
        <end position="298"/>
    </location>
</feature>
<dbReference type="SUPFAM" id="SSF81296">
    <property type="entry name" value="E set domains"/>
    <property type="match status" value="1"/>
</dbReference>
<evidence type="ECO:0000313" key="4">
    <source>
        <dbReference type="Proteomes" id="UP000193498"/>
    </source>
</evidence>
<dbReference type="GO" id="GO:0031625">
    <property type="term" value="F:ubiquitin protein ligase binding"/>
    <property type="evidence" value="ECO:0007669"/>
    <property type="project" value="TreeGrafter"/>
</dbReference>
<dbReference type="InterPro" id="IPR014752">
    <property type="entry name" value="Arrestin-like_C"/>
</dbReference>
<dbReference type="InterPro" id="IPR050357">
    <property type="entry name" value="Arrestin_domain-protein"/>
</dbReference>
<dbReference type="GO" id="GO:0070086">
    <property type="term" value="P:ubiquitin-dependent endocytosis"/>
    <property type="evidence" value="ECO:0007669"/>
    <property type="project" value="TreeGrafter"/>
</dbReference>
<comment type="caution">
    <text evidence="3">The sequence shown here is derived from an EMBL/GenBank/DDBJ whole genome shotgun (WGS) entry which is preliminary data.</text>
</comment>
<dbReference type="InterPro" id="IPR011022">
    <property type="entry name" value="Arrestin_C-like"/>
</dbReference>
<evidence type="ECO:0000259" key="2">
    <source>
        <dbReference type="Pfam" id="PF02752"/>
    </source>
</evidence>
<gene>
    <name evidence="3" type="ORF">K493DRAFT_308929</name>
</gene>
<dbReference type="GO" id="GO:0005829">
    <property type="term" value="C:cytosol"/>
    <property type="evidence" value="ECO:0007669"/>
    <property type="project" value="TreeGrafter"/>
</dbReference>
<feature type="domain" description="Arrestin-like N-terminal" evidence="1">
    <location>
        <begin position="31"/>
        <end position="148"/>
    </location>
</feature>
<dbReference type="InParanoid" id="A0A1Y1WUW0"/>
<dbReference type="InterPro" id="IPR014756">
    <property type="entry name" value="Ig_E-set"/>
</dbReference>
<evidence type="ECO:0000313" key="3">
    <source>
        <dbReference type="EMBL" id="ORX77195.1"/>
    </source>
</evidence>
<protein>
    <submittedName>
        <fullName evidence="3">Uncharacterized protein</fullName>
    </submittedName>
</protein>
<dbReference type="OrthoDB" id="2333384at2759"/>
<dbReference type="STRING" id="1314790.A0A1Y1WUW0"/>
<dbReference type="Gene3D" id="2.60.40.640">
    <property type="match status" value="1"/>
</dbReference>